<evidence type="ECO:0000313" key="9">
    <source>
        <dbReference type="EMBL" id="GJD50430.1"/>
    </source>
</evidence>
<reference evidence="9" key="2">
    <citation type="submission" date="2021-08" db="EMBL/GenBank/DDBJ databases">
        <authorList>
            <person name="Tani A."/>
            <person name="Ola A."/>
            <person name="Ogura Y."/>
            <person name="Katsura K."/>
            <person name="Hayashi T."/>
        </authorList>
    </citation>
    <scope>NUCLEOTIDE SEQUENCE</scope>
    <source>
        <strain evidence="9">KCTC 52305</strain>
    </source>
</reference>
<dbReference type="SMART" id="SM00382">
    <property type="entry name" value="AAA"/>
    <property type="match status" value="1"/>
</dbReference>
<feature type="domain" description="ABC transporter" evidence="8">
    <location>
        <begin position="19"/>
        <end position="269"/>
    </location>
</feature>
<evidence type="ECO:0000313" key="10">
    <source>
        <dbReference type="Proteomes" id="UP001055167"/>
    </source>
</evidence>
<keyword evidence="4" id="KW-1003">Cell membrane</keyword>
<comment type="similarity">
    <text evidence="2">Belongs to the ABC transporter superfamily.</text>
</comment>
<reference evidence="9" key="1">
    <citation type="journal article" date="2021" name="Front. Microbiol.">
        <title>Comprehensive Comparative Genomics and Phenotyping of Methylobacterium Species.</title>
        <authorList>
            <person name="Alessa O."/>
            <person name="Ogura Y."/>
            <person name="Fujitani Y."/>
            <person name="Takami H."/>
            <person name="Hayashi T."/>
            <person name="Sahin N."/>
            <person name="Tani A."/>
        </authorList>
    </citation>
    <scope>NUCLEOTIDE SEQUENCE</scope>
    <source>
        <strain evidence="9">KCTC 52305</strain>
    </source>
</reference>
<comment type="subcellular location">
    <subcellularLocation>
        <location evidence="1">Cell inner membrane</location>
        <topology evidence="1">Peripheral membrane protein</topology>
    </subcellularLocation>
</comment>
<dbReference type="InterPro" id="IPR003439">
    <property type="entry name" value="ABC_transporter-like_ATP-bd"/>
</dbReference>
<evidence type="ECO:0000256" key="5">
    <source>
        <dbReference type="ARBA" id="ARBA00022741"/>
    </source>
</evidence>
<protein>
    <submittedName>
        <fullName evidence="9">Oligopeptide transport ATP-binding protein OppD</fullName>
    </submittedName>
</protein>
<dbReference type="PROSITE" id="PS00211">
    <property type="entry name" value="ABC_TRANSPORTER_1"/>
    <property type="match status" value="1"/>
</dbReference>
<accession>A0ABQ4QYE3</accession>
<keyword evidence="6 9" id="KW-0067">ATP-binding</keyword>
<proteinExistence type="inferred from homology"/>
<dbReference type="RefSeq" id="WP_128565355.1">
    <property type="nucleotide sequence ID" value="NZ_BPQH01000009.1"/>
</dbReference>
<dbReference type="InterPro" id="IPR017871">
    <property type="entry name" value="ABC_transporter-like_CS"/>
</dbReference>
<dbReference type="NCBIfam" id="TIGR01727">
    <property type="entry name" value="oligo_HPY"/>
    <property type="match status" value="1"/>
</dbReference>
<dbReference type="SUPFAM" id="SSF52540">
    <property type="entry name" value="P-loop containing nucleoside triphosphate hydrolases"/>
    <property type="match status" value="1"/>
</dbReference>
<evidence type="ECO:0000256" key="3">
    <source>
        <dbReference type="ARBA" id="ARBA00022448"/>
    </source>
</evidence>
<dbReference type="Proteomes" id="UP001055167">
    <property type="component" value="Unassembled WGS sequence"/>
</dbReference>
<dbReference type="PANTHER" id="PTHR43297">
    <property type="entry name" value="OLIGOPEPTIDE TRANSPORT ATP-BINDING PROTEIN APPD"/>
    <property type="match status" value="1"/>
</dbReference>
<gene>
    <name evidence="9" type="primary">oppD_3</name>
    <name evidence="9" type="ORF">OPKNFCMD_3169</name>
</gene>
<dbReference type="Gene3D" id="3.40.50.300">
    <property type="entry name" value="P-loop containing nucleotide triphosphate hydrolases"/>
    <property type="match status" value="1"/>
</dbReference>
<dbReference type="PROSITE" id="PS50893">
    <property type="entry name" value="ABC_TRANSPORTER_2"/>
    <property type="match status" value="1"/>
</dbReference>
<dbReference type="CDD" id="cd03257">
    <property type="entry name" value="ABC_NikE_OppD_transporters"/>
    <property type="match status" value="1"/>
</dbReference>
<keyword evidence="7" id="KW-0472">Membrane</keyword>
<dbReference type="PANTHER" id="PTHR43297:SF2">
    <property type="entry name" value="DIPEPTIDE TRANSPORT ATP-BINDING PROTEIN DPPD"/>
    <property type="match status" value="1"/>
</dbReference>
<dbReference type="InterPro" id="IPR050388">
    <property type="entry name" value="ABC_Ni/Peptide_Import"/>
</dbReference>
<keyword evidence="10" id="KW-1185">Reference proteome</keyword>
<dbReference type="InterPro" id="IPR003593">
    <property type="entry name" value="AAA+_ATPase"/>
</dbReference>
<evidence type="ECO:0000256" key="7">
    <source>
        <dbReference type="ARBA" id="ARBA00023136"/>
    </source>
</evidence>
<keyword evidence="3" id="KW-0813">Transport</keyword>
<dbReference type="InterPro" id="IPR013563">
    <property type="entry name" value="Oligopep_ABC_C"/>
</dbReference>
<evidence type="ECO:0000259" key="8">
    <source>
        <dbReference type="PROSITE" id="PS50893"/>
    </source>
</evidence>
<evidence type="ECO:0000256" key="1">
    <source>
        <dbReference type="ARBA" id="ARBA00004417"/>
    </source>
</evidence>
<name>A0ABQ4QYE3_9HYPH</name>
<keyword evidence="5" id="KW-0547">Nucleotide-binding</keyword>
<evidence type="ECO:0000256" key="4">
    <source>
        <dbReference type="ARBA" id="ARBA00022475"/>
    </source>
</evidence>
<dbReference type="Pfam" id="PF00005">
    <property type="entry name" value="ABC_tran"/>
    <property type="match status" value="1"/>
</dbReference>
<dbReference type="InterPro" id="IPR027417">
    <property type="entry name" value="P-loop_NTPase"/>
</dbReference>
<dbReference type="EMBL" id="BPQH01000009">
    <property type="protein sequence ID" value="GJD50430.1"/>
    <property type="molecule type" value="Genomic_DNA"/>
</dbReference>
<sequence>MNAPLRKAEAAPGLDEALVEVRNLTVDFLGGRKPVRAVGGVDFDLRAGDALALLGESGSGKSVTLRALMRLLPEARTRIGGQLRVDGHDVLGLGRRALAAYRGGTVAMIFQDPGLALDPVYRIGDQIAEAVVRHEGVSHAKGRARALELFERVHIPSPARRLDAFPHEMSGGMRQRAMIALALACRPKLLLADEPTTALDATVQIQILLLLRELQRDLGLAVIFVTHDVGVAVQVADRVAVMYGGHLVEVGSSGEVIGAPAHPYTRGLLASRITPESPKGIRLATIPGSPPDLSDPPPGCPFEPRCALAIPGCRDGLPTRVPVAPGHAARCIRIGEAA</sequence>
<evidence type="ECO:0000256" key="2">
    <source>
        <dbReference type="ARBA" id="ARBA00005417"/>
    </source>
</evidence>
<comment type="caution">
    <text evidence="9">The sequence shown here is derived from an EMBL/GenBank/DDBJ whole genome shotgun (WGS) entry which is preliminary data.</text>
</comment>
<evidence type="ECO:0000256" key="6">
    <source>
        <dbReference type="ARBA" id="ARBA00022840"/>
    </source>
</evidence>
<dbReference type="Pfam" id="PF08352">
    <property type="entry name" value="oligo_HPY"/>
    <property type="match status" value="1"/>
</dbReference>
<organism evidence="9 10">
    <name type="scientific">Methylobacterium crusticola</name>
    <dbReference type="NCBI Taxonomy" id="1697972"/>
    <lineage>
        <taxon>Bacteria</taxon>
        <taxon>Pseudomonadati</taxon>
        <taxon>Pseudomonadota</taxon>
        <taxon>Alphaproteobacteria</taxon>
        <taxon>Hyphomicrobiales</taxon>
        <taxon>Methylobacteriaceae</taxon>
        <taxon>Methylobacterium</taxon>
    </lineage>
</organism>
<dbReference type="GO" id="GO:0005524">
    <property type="term" value="F:ATP binding"/>
    <property type="evidence" value="ECO:0007669"/>
    <property type="project" value="UniProtKB-KW"/>
</dbReference>